<protein>
    <recommendedName>
        <fullName evidence="6">HTH tetR-type domain-containing protein</fullName>
    </recommendedName>
</protein>
<dbReference type="RefSeq" id="WP_141362019.1">
    <property type="nucleotide sequence ID" value="NZ_BAAAJL010000001.1"/>
</dbReference>
<keyword evidence="2" id="KW-0805">Transcription regulation</keyword>
<dbReference type="SUPFAM" id="SSF46689">
    <property type="entry name" value="Homeodomain-like"/>
    <property type="match status" value="1"/>
</dbReference>
<dbReference type="InterPro" id="IPR009057">
    <property type="entry name" value="Homeodomain-like_sf"/>
</dbReference>
<dbReference type="InterPro" id="IPR039538">
    <property type="entry name" value="BetI_C"/>
</dbReference>
<dbReference type="PANTHER" id="PTHR30055">
    <property type="entry name" value="HTH-TYPE TRANSCRIPTIONAL REGULATOR RUTR"/>
    <property type="match status" value="1"/>
</dbReference>
<keyword evidence="1" id="KW-0678">Repressor</keyword>
<evidence type="ECO:0000259" key="6">
    <source>
        <dbReference type="PROSITE" id="PS50977"/>
    </source>
</evidence>
<dbReference type="InterPro" id="IPR050109">
    <property type="entry name" value="HTH-type_TetR-like_transc_reg"/>
</dbReference>
<keyword evidence="3 5" id="KW-0238">DNA-binding</keyword>
<dbReference type="InterPro" id="IPR001647">
    <property type="entry name" value="HTH_TetR"/>
</dbReference>
<organism evidence="7 8">
    <name type="scientific">Glutamicibacter uratoxydans</name>
    <name type="common">Arthrobacter uratoxydans</name>
    <dbReference type="NCBI Taxonomy" id="43667"/>
    <lineage>
        <taxon>Bacteria</taxon>
        <taxon>Bacillati</taxon>
        <taxon>Actinomycetota</taxon>
        <taxon>Actinomycetes</taxon>
        <taxon>Micrococcales</taxon>
        <taxon>Micrococcaceae</taxon>
        <taxon>Glutamicibacter</taxon>
    </lineage>
</organism>
<sequence>MPKIVDHDQRRREIVEVTWRFIAREGIDKLNLRDLAAAAGFANGGLKPYFPTKDSILTATFGYVADATNSRIQAGVRGHEGLAAIEAFAHEVLPLDDLRRDEARVAVHFWHLALGDQALAKVNAQTMQHWRDLLDGWLAQLLGAAHPDAPAARDALINFMMGAQAGSVLDEGANTVQSLLEQLEQQLQALRRLAEAAQG</sequence>
<dbReference type="SUPFAM" id="SSF48498">
    <property type="entry name" value="Tetracyclin repressor-like, C-terminal domain"/>
    <property type="match status" value="1"/>
</dbReference>
<evidence type="ECO:0000256" key="4">
    <source>
        <dbReference type="ARBA" id="ARBA00023163"/>
    </source>
</evidence>
<dbReference type="OrthoDB" id="9816296at2"/>
<dbReference type="PANTHER" id="PTHR30055:SF228">
    <property type="entry name" value="TRANSCRIPTIONAL REGULATOR-RELATED"/>
    <property type="match status" value="1"/>
</dbReference>
<dbReference type="GO" id="GO:0003700">
    <property type="term" value="F:DNA-binding transcription factor activity"/>
    <property type="evidence" value="ECO:0007669"/>
    <property type="project" value="TreeGrafter"/>
</dbReference>
<dbReference type="PROSITE" id="PS50977">
    <property type="entry name" value="HTH_TETR_2"/>
    <property type="match status" value="1"/>
</dbReference>
<dbReference type="AlphaFoldDB" id="A0A4Y4DKN7"/>
<evidence type="ECO:0000313" key="7">
    <source>
        <dbReference type="EMBL" id="GED05187.1"/>
    </source>
</evidence>
<dbReference type="GO" id="GO:0000976">
    <property type="term" value="F:transcription cis-regulatory region binding"/>
    <property type="evidence" value="ECO:0007669"/>
    <property type="project" value="TreeGrafter"/>
</dbReference>
<gene>
    <name evidence="7" type="ORF">AUR04nite_07190</name>
</gene>
<dbReference type="Proteomes" id="UP000316612">
    <property type="component" value="Unassembled WGS sequence"/>
</dbReference>
<dbReference type="InterPro" id="IPR036271">
    <property type="entry name" value="Tet_transcr_reg_TetR-rel_C_sf"/>
</dbReference>
<reference evidence="7 8" key="1">
    <citation type="submission" date="2019-06" db="EMBL/GenBank/DDBJ databases">
        <title>Whole genome shotgun sequence of Glutamicibacter uratoxydans NBRC 15515.</title>
        <authorList>
            <person name="Hosoyama A."/>
            <person name="Uohara A."/>
            <person name="Ohji S."/>
            <person name="Ichikawa N."/>
        </authorList>
    </citation>
    <scope>NUCLEOTIDE SEQUENCE [LARGE SCALE GENOMIC DNA]</scope>
    <source>
        <strain evidence="7 8">NBRC 15515</strain>
    </source>
</reference>
<proteinExistence type="predicted"/>
<evidence type="ECO:0000256" key="2">
    <source>
        <dbReference type="ARBA" id="ARBA00023015"/>
    </source>
</evidence>
<evidence type="ECO:0000313" key="8">
    <source>
        <dbReference type="Proteomes" id="UP000316612"/>
    </source>
</evidence>
<dbReference type="EMBL" id="BJNY01000003">
    <property type="protein sequence ID" value="GED05187.1"/>
    <property type="molecule type" value="Genomic_DNA"/>
</dbReference>
<feature type="DNA-binding region" description="H-T-H motif" evidence="5">
    <location>
        <begin position="31"/>
        <end position="50"/>
    </location>
</feature>
<evidence type="ECO:0000256" key="3">
    <source>
        <dbReference type="ARBA" id="ARBA00023125"/>
    </source>
</evidence>
<feature type="domain" description="HTH tetR-type" evidence="6">
    <location>
        <begin position="8"/>
        <end position="68"/>
    </location>
</feature>
<keyword evidence="8" id="KW-1185">Reference proteome</keyword>
<name>A0A4Y4DKN7_GLUUR</name>
<dbReference type="Gene3D" id="1.10.357.10">
    <property type="entry name" value="Tetracycline Repressor, domain 2"/>
    <property type="match status" value="1"/>
</dbReference>
<accession>A0A4Y4DKN7</accession>
<evidence type="ECO:0000256" key="5">
    <source>
        <dbReference type="PROSITE-ProRule" id="PRU00335"/>
    </source>
</evidence>
<comment type="caution">
    <text evidence="7">The sequence shown here is derived from an EMBL/GenBank/DDBJ whole genome shotgun (WGS) entry which is preliminary data.</text>
</comment>
<dbReference type="Pfam" id="PF00440">
    <property type="entry name" value="TetR_N"/>
    <property type="match status" value="1"/>
</dbReference>
<evidence type="ECO:0000256" key="1">
    <source>
        <dbReference type="ARBA" id="ARBA00022491"/>
    </source>
</evidence>
<keyword evidence="4" id="KW-0804">Transcription</keyword>
<dbReference type="Pfam" id="PF13977">
    <property type="entry name" value="TetR_C_6"/>
    <property type="match status" value="1"/>
</dbReference>